<dbReference type="Pfam" id="PF08740">
    <property type="entry name" value="BCS1_N"/>
    <property type="match status" value="1"/>
</dbReference>
<comment type="subcellular location">
    <subcellularLocation>
        <location evidence="1">Mitochondrion inner membrane</location>
        <topology evidence="1">Single-pass membrane protein</topology>
    </subcellularLocation>
</comment>
<dbReference type="InterPro" id="IPR003959">
    <property type="entry name" value="ATPase_AAA_core"/>
</dbReference>
<comment type="catalytic activity">
    <reaction evidence="11">
        <text>ATP + H2O = ADP + phosphate + H(+)</text>
        <dbReference type="Rhea" id="RHEA:13065"/>
        <dbReference type="ChEBI" id="CHEBI:15377"/>
        <dbReference type="ChEBI" id="CHEBI:15378"/>
        <dbReference type="ChEBI" id="CHEBI:30616"/>
        <dbReference type="ChEBI" id="CHEBI:43474"/>
        <dbReference type="ChEBI" id="CHEBI:456216"/>
    </reaction>
    <physiologicalReaction direction="left-to-right" evidence="11">
        <dbReference type="Rhea" id="RHEA:13066"/>
    </physiologicalReaction>
</comment>
<keyword evidence="3" id="KW-0812">Transmembrane</keyword>
<evidence type="ECO:0000256" key="2">
    <source>
        <dbReference type="ARBA" id="ARBA00007448"/>
    </source>
</evidence>
<dbReference type="InterPro" id="IPR014851">
    <property type="entry name" value="BCS1_N"/>
</dbReference>
<keyword evidence="6" id="KW-0378">Hydrolase</keyword>
<dbReference type="InterPro" id="IPR050747">
    <property type="entry name" value="Mitochondrial_chaperone_BCS1"/>
</dbReference>
<dbReference type="InterPro" id="IPR014015">
    <property type="entry name" value="Helicase_SF3_DNA-vir"/>
</dbReference>
<comment type="caution">
    <text evidence="15">The sequence shown here is derived from an EMBL/GenBank/DDBJ whole genome shotgun (WGS) entry which is preliminary data.</text>
</comment>
<evidence type="ECO:0000256" key="6">
    <source>
        <dbReference type="ARBA" id="ARBA00022801"/>
    </source>
</evidence>
<sequence>MAANITTLPVDRFVGQDGAFGAFGPLLEPLVHFARIYFKLDTSQLIPILVFIASVAATVRYCTDAVHNFSATYLMCSAEINMDDSMYSYLMYWVSQQRFARNTKHFIASTRTSSSTHWDYYDDELNEQDIKMGETDSFPMEEFDSHWARVIDRVKVKPFYITPSHGTHTLHFRGHYVFFSRSVEKNQTSFRTSRNETLFLSSFRTNHKILRQLLEEAREVYLQRDKQRTVIYRGSRFGLDSSGEWQRCLSRLPRKLSTVILDHKLKQELVDDLKSYLHPMTERWYADRGIPYRRGYLLYGPPGTGKTSLCVAIAARFRLDVYVISLNSKSLTEESLASLFSELPARCIVLLEDVDSAGIADSRKFTTAAAVVESTSDDDPSPPKEGNSTHEDPAPVRISSSPISLSALLNVIDGVASNEGRVLIMTTNHIESLDAALLRPGRVDMTICFTNASTETIRDMFLNSYQGATLRTNYTTTPGGKGEESGEMTDLDSTMTSKSQTNQQRLEDMAEIFSKKIPSNRFSPAAVQGYLLMHKNNPQSAVDEVDKWVEKESGDSEK</sequence>
<evidence type="ECO:0000256" key="11">
    <source>
        <dbReference type="ARBA" id="ARBA00048778"/>
    </source>
</evidence>
<keyword evidence="16" id="KW-1185">Reference proteome</keyword>
<keyword evidence="8" id="KW-1133">Transmembrane helix</keyword>
<dbReference type="OrthoDB" id="10251412at2759"/>
<protein>
    <submittedName>
        <fullName evidence="15">Putative bcs1-like protein</fullName>
    </submittedName>
</protein>
<name>A0A0G2GUU3_PHACM</name>
<evidence type="ECO:0000256" key="3">
    <source>
        <dbReference type="ARBA" id="ARBA00022692"/>
    </source>
</evidence>
<evidence type="ECO:0000256" key="10">
    <source>
        <dbReference type="ARBA" id="ARBA00023136"/>
    </source>
</evidence>
<dbReference type="InterPro" id="IPR057495">
    <property type="entry name" value="AAA_lid_BCS1"/>
</dbReference>
<dbReference type="InterPro" id="IPR003960">
    <property type="entry name" value="ATPase_AAA_CS"/>
</dbReference>
<dbReference type="Pfam" id="PF25426">
    <property type="entry name" value="AAA_lid_BCS1"/>
    <property type="match status" value="1"/>
</dbReference>
<keyword evidence="4 12" id="KW-0547">Nucleotide-binding</keyword>
<dbReference type="PANTHER" id="PTHR23070">
    <property type="entry name" value="BCS1 AAA-TYPE ATPASE"/>
    <property type="match status" value="1"/>
</dbReference>
<evidence type="ECO:0000256" key="4">
    <source>
        <dbReference type="ARBA" id="ARBA00022741"/>
    </source>
</evidence>
<keyword evidence="10" id="KW-0472">Membrane</keyword>
<evidence type="ECO:0000256" key="12">
    <source>
        <dbReference type="RuleBase" id="RU003651"/>
    </source>
</evidence>
<reference evidence="15 16" key="2">
    <citation type="submission" date="2015-05" db="EMBL/GenBank/DDBJ databases">
        <authorList>
            <person name="Morales-Cruz A."/>
            <person name="Amrine K.C."/>
            <person name="Cantu D."/>
        </authorList>
    </citation>
    <scope>NUCLEOTIDE SEQUENCE [LARGE SCALE GENOMIC DNA]</scope>
    <source>
        <strain evidence="15">UCRPC4</strain>
    </source>
</reference>
<dbReference type="SUPFAM" id="SSF52540">
    <property type="entry name" value="P-loop containing nucleoside triphosphate hydrolases"/>
    <property type="match status" value="1"/>
</dbReference>
<keyword evidence="5" id="KW-0999">Mitochondrion inner membrane</keyword>
<dbReference type="GO" id="GO:0016887">
    <property type="term" value="F:ATP hydrolysis activity"/>
    <property type="evidence" value="ECO:0007669"/>
    <property type="project" value="InterPro"/>
</dbReference>
<dbReference type="EMBL" id="LCWF01000031">
    <property type="protein sequence ID" value="KKY27028.1"/>
    <property type="molecule type" value="Genomic_DNA"/>
</dbReference>
<dbReference type="SMART" id="SM01024">
    <property type="entry name" value="BCS1_N"/>
    <property type="match status" value="1"/>
</dbReference>
<accession>A0A0G2GUU3</accession>
<keyword evidence="7 12" id="KW-0067">ATP-binding</keyword>
<dbReference type="GO" id="GO:0005524">
    <property type="term" value="F:ATP binding"/>
    <property type="evidence" value="ECO:0007669"/>
    <property type="project" value="UniProtKB-KW"/>
</dbReference>
<dbReference type="SMART" id="SM00382">
    <property type="entry name" value="AAA"/>
    <property type="match status" value="1"/>
</dbReference>
<evidence type="ECO:0000256" key="1">
    <source>
        <dbReference type="ARBA" id="ARBA00004434"/>
    </source>
</evidence>
<evidence type="ECO:0000256" key="9">
    <source>
        <dbReference type="ARBA" id="ARBA00023128"/>
    </source>
</evidence>
<feature type="region of interest" description="Disordered" evidence="13">
    <location>
        <begin position="370"/>
        <end position="397"/>
    </location>
</feature>
<dbReference type="GO" id="GO:0005743">
    <property type="term" value="C:mitochondrial inner membrane"/>
    <property type="evidence" value="ECO:0007669"/>
    <property type="project" value="UniProtKB-SubCell"/>
</dbReference>
<dbReference type="AlphaFoldDB" id="A0A0G2GUU3"/>
<dbReference type="Gene3D" id="3.40.50.300">
    <property type="entry name" value="P-loop containing nucleotide triphosphate hydrolases"/>
    <property type="match status" value="1"/>
</dbReference>
<dbReference type="Pfam" id="PF00004">
    <property type="entry name" value="AAA"/>
    <property type="match status" value="2"/>
</dbReference>
<comment type="similarity">
    <text evidence="2">Belongs to the AAA ATPase family. BCS1 subfamily.</text>
</comment>
<keyword evidence="9" id="KW-0496">Mitochondrion</keyword>
<feature type="domain" description="SF3 helicase" evidence="14">
    <location>
        <begin position="268"/>
        <end position="526"/>
    </location>
</feature>
<gene>
    <name evidence="15" type="ORF">UCRPC4_g01323</name>
</gene>
<evidence type="ECO:0000256" key="5">
    <source>
        <dbReference type="ARBA" id="ARBA00022792"/>
    </source>
</evidence>
<evidence type="ECO:0000256" key="7">
    <source>
        <dbReference type="ARBA" id="ARBA00022840"/>
    </source>
</evidence>
<evidence type="ECO:0000259" key="14">
    <source>
        <dbReference type="PROSITE" id="PS51206"/>
    </source>
</evidence>
<organism evidence="15 16">
    <name type="scientific">Phaeomoniella chlamydospora</name>
    <name type="common">Phaeoacremonium chlamydosporum</name>
    <dbReference type="NCBI Taxonomy" id="158046"/>
    <lineage>
        <taxon>Eukaryota</taxon>
        <taxon>Fungi</taxon>
        <taxon>Dikarya</taxon>
        <taxon>Ascomycota</taxon>
        <taxon>Pezizomycotina</taxon>
        <taxon>Eurotiomycetes</taxon>
        <taxon>Chaetothyriomycetidae</taxon>
        <taxon>Phaeomoniellales</taxon>
        <taxon>Phaeomoniellaceae</taxon>
        <taxon>Phaeomoniella</taxon>
    </lineage>
</organism>
<feature type="region of interest" description="Disordered" evidence="13">
    <location>
        <begin position="473"/>
        <end position="496"/>
    </location>
</feature>
<dbReference type="Proteomes" id="UP000053317">
    <property type="component" value="Unassembled WGS sequence"/>
</dbReference>
<evidence type="ECO:0000256" key="8">
    <source>
        <dbReference type="ARBA" id="ARBA00022989"/>
    </source>
</evidence>
<evidence type="ECO:0000313" key="15">
    <source>
        <dbReference type="EMBL" id="KKY27028.1"/>
    </source>
</evidence>
<dbReference type="InterPro" id="IPR027417">
    <property type="entry name" value="P-loop_NTPase"/>
</dbReference>
<evidence type="ECO:0000313" key="16">
    <source>
        <dbReference type="Proteomes" id="UP000053317"/>
    </source>
</evidence>
<dbReference type="PROSITE" id="PS51206">
    <property type="entry name" value="SF3_HELICASE_1"/>
    <property type="match status" value="1"/>
</dbReference>
<dbReference type="PROSITE" id="PS00674">
    <property type="entry name" value="AAA"/>
    <property type="match status" value="1"/>
</dbReference>
<dbReference type="InterPro" id="IPR003593">
    <property type="entry name" value="AAA+_ATPase"/>
</dbReference>
<proteinExistence type="inferred from homology"/>
<evidence type="ECO:0000256" key="13">
    <source>
        <dbReference type="SAM" id="MobiDB-lite"/>
    </source>
</evidence>
<reference evidence="15 16" key="1">
    <citation type="submission" date="2015-05" db="EMBL/GenBank/DDBJ databases">
        <title>Distinctive expansion of gene families associated with plant cell wall degradation and secondary metabolism in the genomes of grapevine trunk pathogens.</title>
        <authorList>
            <person name="Lawrence D.P."/>
            <person name="Travadon R."/>
            <person name="Rolshausen P.E."/>
            <person name="Baumgartner K."/>
        </authorList>
    </citation>
    <scope>NUCLEOTIDE SEQUENCE [LARGE SCALE GENOMIC DNA]</scope>
    <source>
        <strain evidence="15">UCRPC4</strain>
    </source>
</reference>